<organism evidence="2 3">
    <name type="scientific">Anaerobutyricum hallii</name>
    <dbReference type="NCBI Taxonomy" id="39488"/>
    <lineage>
        <taxon>Bacteria</taxon>
        <taxon>Bacillati</taxon>
        <taxon>Bacillota</taxon>
        <taxon>Clostridia</taxon>
        <taxon>Lachnospirales</taxon>
        <taxon>Lachnospiraceae</taxon>
        <taxon>Anaerobutyricum</taxon>
    </lineage>
</organism>
<dbReference type="AlphaFoldDB" id="A0A374N2E2"/>
<accession>A0A374N2E2</accession>
<gene>
    <name evidence="2" type="ORF">DXD91_14805</name>
</gene>
<dbReference type="Proteomes" id="UP000262524">
    <property type="component" value="Unassembled WGS sequence"/>
</dbReference>
<evidence type="ECO:0000313" key="2">
    <source>
        <dbReference type="EMBL" id="RGI77899.1"/>
    </source>
</evidence>
<comment type="caution">
    <text evidence="2">The sequence shown here is derived from an EMBL/GenBank/DDBJ whole genome shotgun (WGS) entry which is preliminary data.</text>
</comment>
<name>A0A374N2E2_9FIRM</name>
<keyword evidence="1" id="KW-0472">Membrane</keyword>
<evidence type="ECO:0000313" key="3">
    <source>
        <dbReference type="Proteomes" id="UP000262524"/>
    </source>
</evidence>
<keyword evidence="1" id="KW-1133">Transmembrane helix</keyword>
<sequence>MVKIPQHKVTKWGNFFTDSSSRILLAIRPQISSLQGAVLWLGQNQNIMLDNFEIFQKVMAFQKMNTSKQAFSKFLSRIARKKLKKKGFTIRLNFIPLCCGVLTVTSRERF</sequence>
<feature type="transmembrane region" description="Helical" evidence="1">
    <location>
        <begin position="88"/>
        <end position="106"/>
    </location>
</feature>
<proteinExistence type="predicted"/>
<evidence type="ECO:0000256" key="1">
    <source>
        <dbReference type="SAM" id="Phobius"/>
    </source>
</evidence>
<keyword evidence="1" id="KW-0812">Transmembrane</keyword>
<protein>
    <submittedName>
        <fullName evidence="2">Uncharacterized protein</fullName>
    </submittedName>
</protein>
<dbReference type="EMBL" id="QSOE01000169">
    <property type="protein sequence ID" value="RGI77899.1"/>
    <property type="molecule type" value="Genomic_DNA"/>
</dbReference>
<reference evidence="2 3" key="1">
    <citation type="submission" date="2018-08" db="EMBL/GenBank/DDBJ databases">
        <title>A genome reference for cultivated species of the human gut microbiota.</title>
        <authorList>
            <person name="Zou Y."/>
            <person name="Xue W."/>
            <person name="Luo G."/>
        </authorList>
    </citation>
    <scope>NUCLEOTIDE SEQUENCE [LARGE SCALE GENOMIC DNA]</scope>
    <source>
        <strain evidence="2 3">TM10-1AC</strain>
    </source>
</reference>